<feature type="domain" description="Glyoxalase-like" evidence="1">
    <location>
        <begin position="32"/>
        <end position="205"/>
    </location>
</feature>
<dbReference type="PANTHER" id="PTHR40265">
    <property type="entry name" value="BLL2707 PROTEIN"/>
    <property type="match status" value="1"/>
</dbReference>
<evidence type="ECO:0000313" key="2">
    <source>
        <dbReference type="EMBL" id="KAF2676062.1"/>
    </source>
</evidence>
<evidence type="ECO:0000259" key="1">
    <source>
        <dbReference type="Pfam" id="PF13468"/>
    </source>
</evidence>
<proteinExistence type="predicted"/>
<name>A0A6G1ICX0_9PLEO</name>
<dbReference type="OrthoDB" id="408973at2759"/>
<dbReference type="PANTHER" id="PTHR40265:SF1">
    <property type="entry name" value="GLYOXALASE-LIKE DOMAIN-CONTAINING PROTEIN"/>
    <property type="match status" value="1"/>
</dbReference>
<organism evidence="2 3">
    <name type="scientific">Lentithecium fluviatile CBS 122367</name>
    <dbReference type="NCBI Taxonomy" id="1168545"/>
    <lineage>
        <taxon>Eukaryota</taxon>
        <taxon>Fungi</taxon>
        <taxon>Dikarya</taxon>
        <taxon>Ascomycota</taxon>
        <taxon>Pezizomycotina</taxon>
        <taxon>Dothideomycetes</taxon>
        <taxon>Pleosporomycetidae</taxon>
        <taxon>Pleosporales</taxon>
        <taxon>Massarineae</taxon>
        <taxon>Lentitheciaceae</taxon>
        <taxon>Lentithecium</taxon>
    </lineage>
</organism>
<evidence type="ECO:0000313" key="3">
    <source>
        <dbReference type="Proteomes" id="UP000799291"/>
    </source>
</evidence>
<gene>
    <name evidence="2" type="ORF">K458DRAFT_380490</name>
</gene>
<dbReference type="AlphaFoldDB" id="A0A6G1ICX0"/>
<protein>
    <recommendedName>
        <fullName evidence="1">Glyoxalase-like domain-containing protein</fullName>
    </recommendedName>
</protein>
<reference evidence="2" key="1">
    <citation type="journal article" date="2020" name="Stud. Mycol.">
        <title>101 Dothideomycetes genomes: a test case for predicting lifestyles and emergence of pathogens.</title>
        <authorList>
            <person name="Haridas S."/>
            <person name="Albert R."/>
            <person name="Binder M."/>
            <person name="Bloem J."/>
            <person name="Labutti K."/>
            <person name="Salamov A."/>
            <person name="Andreopoulos B."/>
            <person name="Baker S."/>
            <person name="Barry K."/>
            <person name="Bills G."/>
            <person name="Bluhm B."/>
            <person name="Cannon C."/>
            <person name="Castanera R."/>
            <person name="Culley D."/>
            <person name="Daum C."/>
            <person name="Ezra D."/>
            <person name="Gonzalez J."/>
            <person name="Henrissat B."/>
            <person name="Kuo A."/>
            <person name="Liang C."/>
            <person name="Lipzen A."/>
            <person name="Lutzoni F."/>
            <person name="Magnuson J."/>
            <person name="Mondo S."/>
            <person name="Nolan M."/>
            <person name="Ohm R."/>
            <person name="Pangilinan J."/>
            <person name="Park H.-J."/>
            <person name="Ramirez L."/>
            <person name="Alfaro M."/>
            <person name="Sun H."/>
            <person name="Tritt A."/>
            <person name="Yoshinaga Y."/>
            <person name="Zwiers L.-H."/>
            <person name="Turgeon B."/>
            <person name="Goodwin S."/>
            <person name="Spatafora J."/>
            <person name="Crous P."/>
            <person name="Grigoriev I."/>
        </authorList>
    </citation>
    <scope>NUCLEOTIDE SEQUENCE</scope>
    <source>
        <strain evidence="2">CBS 122367</strain>
    </source>
</reference>
<dbReference type="Proteomes" id="UP000799291">
    <property type="component" value="Unassembled WGS sequence"/>
</dbReference>
<dbReference type="EMBL" id="MU005640">
    <property type="protein sequence ID" value="KAF2676062.1"/>
    <property type="molecule type" value="Genomic_DNA"/>
</dbReference>
<dbReference type="InterPro" id="IPR025870">
    <property type="entry name" value="Glyoxalase-like_dom"/>
</dbReference>
<keyword evidence="3" id="KW-1185">Reference proteome</keyword>
<dbReference type="Pfam" id="PF13468">
    <property type="entry name" value="Glyoxalase_3"/>
    <property type="match status" value="1"/>
</dbReference>
<dbReference type="InterPro" id="IPR029068">
    <property type="entry name" value="Glyas_Bleomycin-R_OHBP_Dase"/>
</dbReference>
<accession>A0A6G1ICX0</accession>
<dbReference type="Gene3D" id="3.10.180.10">
    <property type="entry name" value="2,3-Dihydroxybiphenyl 1,2-Dioxygenase, domain 1"/>
    <property type="match status" value="1"/>
</dbReference>
<sequence>MSTTPSLDHLILFLPPSPTNPQTPLLPSFFPQNFTITPGGTHADNLTSNVLILLADGCYVELICFLPPPPASSATTTMPTATTTHAQNIATHWWGPSPSRHGWTDWCLTNALTPTSNHAHISASHSRPINGARKRPDGVTVEWAVTFPAGEKEGQAIRGKVPFYCHDVTPRSYRVPLSASSTAHACGAVGVKELSVIVDTRESLEEVRRVYGTIFGTEGTARGDDEVRFETGQVESVPGLKSGAEVVLRLPKNEREEEKVREKGFWYGDVVLAARASEGREVGTRERIDGMSGENDVGGLWVEYV</sequence>